<evidence type="ECO:0000313" key="3">
    <source>
        <dbReference type="EMBL" id="QHT71123.1"/>
    </source>
</evidence>
<dbReference type="InterPro" id="IPR050640">
    <property type="entry name" value="Bact_2-comp_sensor_kinase"/>
</dbReference>
<keyword evidence="1" id="KW-0812">Transmembrane</keyword>
<dbReference type="PANTHER" id="PTHR34220">
    <property type="entry name" value="SENSOR HISTIDINE KINASE YPDA"/>
    <property type="match status" value="1"/>
</dbReference>
<reference evidence="3 4" key="1">
    <citation type="submission" date="2020-01" db="EMBL/GenBank/DDBJ databases">
        <authorList>
            <person name="Kim M.K."/>
        </authorList>
    </citation>
    <scope>NUCLEOTIDE SEQUENCE [LARGE SCALE GENOMIC DNA]</scope>
    <source>
        <strain evidence="3 4">172606-1</strain>
    </source>
</reference>
<sequence length="347" mass="39991">MPIRTSTYIRYMLYPIIGFATIHLFGMNAVFGSRKYFIYGLVSTVYTVILWEGNQWIVHQLKKRFPAYHQTSQRILYQIINSLLFTISTVGLLTLIVNWLTGQIFEWGEFIYSFRPSVMITFAVTTVSEASYFFHRWKSSILEAEKLKRENIQSQYETLKNQVNPHFLFNSLNTLITIIPENPQLAVAFTQHLSTLYRYILQTKDSELVPLAEEMKIADAYIFLLKARFGDNLMVKTTIGTQEFGQYVAPLTIQMLIENAVKHNIISAGKPLYISIYSQMGAWIVVENNLQKKLTPDPDSTQTGLANIMNRYKLLSSQNVEVFCTDASFIVKLPLLTISHQKVYSNK</sequence>
<feature type="transmembrane region" description="Helical" evidence="1">
    <location>
        <begin position="36"/>
        <end position="54"/>
    </location>
</feature>
<dbReference type="Pfam" id="PF06580">
    <property type="entry name" value="His_kinase"/>
    <property type="match status" value="1"/>
</dbReference>
<keyword evidence="1" id="KW-1133">Transmembrane helix</keyword>
<evidence type="ECO:0000259" key="2">
    <source>
        <dbReference type="Pfam" id="PF06580"/>
    </source>
</evidence>
<keyword evidence="1" id="KW-0472">Membrane</keyword>
<protein>
    <recommendedName>
        <fullName evidence="2">Signal transduction histidine kinase internal region domain-containing protein</fullName>
    </recommendedName>
</protein>
<dbReference type="KEGG" id="rhoz:GXP67_32960"/>
<organism evidence="3 4">
    <name type="scientific">Rhodocytophaga rosea</name>
    <dbReference type="NCBI Taxonomy" id="2704465"/>
    <lineage>
        <taxon>Bacteria</taxon>
        <taxon>Pseudomonadati</taxon>
        <taxon>Bacteroidota</taxon>
        <taxon>Cytophagia</taxon>
        <taxon>Cytophagales</taxon>
        <taxon>Rhodocytophagaceae</taxon>
        <taxon>Rhodocytophaga</taxon>
    </lineage>
</organism>
<gene>
    <name evidence="3" type="ORF">GXP67_32960</name>
</gene>
<evidence type="ECO:0000256" key="1">
    <source>
        <dbReference type="SAM" id="Phobius"/>
    </source>
</evidence>
<feature type="transmembrane region" description="Helical" evidence="1">
    <location>
        <begin position="12"/>
        <end position="30"/>
    </location>
</feature>
<dbReference type="Proteomes" id="UP000480178">
    <property type="component" value="Chromosome"/>
</dbReference>
<accession>A0A6C0GU99</accession>
<proteinExistence type="predicted"/>
<name>A0A6C0GU99_9BACT</name>
<keyword evidence="4" id="KW-1185">Reference proteome</keyword>
<dbReference type="PANTHER" id="PTHR34220:SF7">
    <property type="entry name" value="SENSOR HISTIDINE KINASE YPDA"/>
    <property type="match status" value="1"/>
</dbReference>
<dbReference type="AlphaFoldDB" id="A0A6C0GU99"/>
<feature type="domain" description="Signal transduction histidine kinase internal region" evidence="2">
    <location>
        <begin position="155"/>
        <end position="233"/>
    </location>
</feature>
<dbReference type="RefSeq" id="WP_162447065.1">
    <property type="nucleotide sequence ID" value="NZ_CP048222.1"/>
</dbReference>
<feature type="transmembrane region" description="Helical" evidence="1">
    <location>
        <begin position="75"/>
        <end position="100"/>
    </location>
</feature>
<dbReference type="EMBL" id="CP048222">
    <property type="protein sequence ID" value="QHT71123.1"/>
    <property type="molecule type" value="Genomic_DNA"/>
</dbReference>
<dbReference type="GO" id="GO:0000155">
    <property type="term" value="F:phosphorelay sensor kinase activity"/>
    <property type="evidence" value="ECO:0007669"/>
    <property type="project" value="InterPro"/>
</dbReference>
<evidence type="ECO:0000313" key="4">
    <source>
        <dbReference type="Proteomes" id="UP000480178"/>
    </source>
</evidence>
<dbReference type="InterPro" id="IPR010559">
    <property type="entry name" value="Sig_transdc_His_kin_internal"/>
</dbReference>
<dbReference type="GO" id="GO:0016020">
    <property type="term" value="C:membrane"/>
    <property type="evidence" value="ECO:0007669"/>
    <property type="project" value="InterPro"/>
</dbReference>